<protein>
    <submittedName>
        <fullName evidence="2">Uncharacterized protein</fullName>
    </submittedName>
</protein>
<name>A0A5C5G729_9BASI</name>
<evidence type="ECO:0000313" key="3">
    <source>
        <dbReference type="Proteomes" id="UP000311382"/>
    </source>
</evidence>
<dbReference type="AlphaFoldDB" id="A0A5C5G729"/>
<reference evidence="2 3" key="1">
    <citation type="submission" date="2019-03" db="EMBL/GenBank/DDBJ databases">
        <title>Rhodosporidium diobovatum UCD-FST 08-225 genome sequencing, assembly, and annotation.</title>
        <authorList>
            <person name="Fakankun I.U."/>
            <person name="Fristensky B."/>
            <person name="Levin D.B."/>
        </authorList>
    </citation>
    <scope>NUCLEOTIDE SEQUENCE [LARGE SCALE GENOMIC DNA]</scope>
    <source>
        <strain evidence="2 3">UCD-FST 08-225</strain>
    </source>
</reference>
<accession>A0A5C5G729</accession>
<sequence>MRMRAVPRCPLRGRAGVRALAAERAHCGPSRAPNLVQSWSLSALLPRLLTALSVPFLAQSHSKALLFGPGLSPTLRERLEGDDRRNVHSQPASPDSRPRQSRPAPHDPRRLARPASALFSCELSSLCSIDCPRARRGQGTPGARFMVRALAESRGHVAAAPPHQLPRSRPTEVEIDTVSALLEPNVRVQPACAGPARWRCARPAPFDFCMSRAGARVHSEAE</sequence>
<comment type="caution">
    <text evidence="2">The sequence shown here is derived from an EMBL/GenBank/DDBJ whole genome shotgun (WGS) entry which is preliminary data.</text>
</comment>
<feature type="region of interest" description="Disordered" evidence="1">
    <location>
        <begin position="79"/>
        <end position="110"/>
    </location>
</feature>
<evidence type="ECO:0000256" key="1">
    <source>
        <dbReference type="SAM" id="MobiDB-lite"/>
    </source>
</evidence>
<evidence type="ECO:0000313" key="2">
    <source>
        <dbReference type="EMBL" id="TNY24755.1"/>
    </source>
</evidence>
<organism evidence="2 3">
    <name type="scientific">Rhodotorula diobovata</name>
    <dbReference type="NCBI Taxonomy" id="5288"/>
    <lineage>
        <taxon>Eukaryota</taxon>
        <taxon>Fungi</taxon>
        <taxon>Dikarya</taxon>
        <taxon>Basidiomycota</taxon>
        <taxon>Pucciniomycotina</taxon>
        <taxon>Microbotryomycetes</taxon>
        <taxon>Sporidiobolales</taxon>
        <taxon>Sporidiobolaceae</taxon>
        <taxon>Rhodotorula</taxon>
    </lineage>
</organism>
<keyword evidence="3" id="KW-1185">Reference proteome</keyword>
<proteinExistence type="predicted"/>
<dbReference type="EMBL" id="SOZI01000001">
    <property type="protein sequence ID" value="TNY24755.1"/>
    <property type="molecule type" value="Genomic_DNA"/>
</dbReference>
<dbReference type="Proteomes" id="UP000311382">
    <property type="component" value="Unassembled WGS sequence"/>
</dbReference>
<gene>
    <name evidence="2" type="ORF">DMC30DRAFT_5176</name>
</gene>